<comment type="caution">
    <text evidence="1">The sequence shown here is derived from an EMBL/GenBank/DDBJ whole genome shotgun (WGS) entry which is preliminary data.</text>
</comment>
<gene>
    <name evidence="1" type="ORF">X797_001508</name>
</gene>
<evidence type="ECO:0000313" key="2">
    <source>
        <dbReference type="Proteomes" id="UP000030151"/>
    </source>
</evidence>
<accession>A0A0A1VA70</accession>
<dbReference type="OrthoDB" id="5075095at2759"/>
<dbReference type="Proteomes" id="UP000030151">
    <property type="component" value="Unassembled WGS sequence"/>
</dbReference>
<dbReference type="AlphaFoldDB" id="A0A0A1VA70"/>
<protein>
    <submittedName>
        <fullName evidence="1">Uncharacterized protein</fullName>
    </submittedName>
</protein>
<dbReference type="HOGENOM" id="CLU_1042365_0_0_1"/>
<name>A0A0A1VA70_9HYPO</name>
<proteinExistence type="predicted"/>
<organism evidence="1 2">
    <name type="scientific">Metarhizium robertsii</name>
    <dbReference type="NCBI Taxonomy" id="568076"/>
    <lineage>
        <taxon>Eukaryota</taxon>
        <taxon>Fungi</taxon>
        <taxon>Dikarya</taxon>
        <taxon>Ascomycota</taxon>
        <taxon>Pezizomycotina</taxon>
        <taxon>Sordariomycetes</taxon>
        <taxon>Hypocreomycetidae</taxon>
        <taxon>Hypocreales</taxon>
        <taxon>Clavicipitaceae</taxon>
        <taxon>Metarhizium</taxon>
    </lineage>
</organism>
<sequence length="304" mass="35355">MSWGKRHDTAQCSRTHRKIIEDALQKYFDWLLKIRDDAIRYASPRGVACAASYIELPPPHQLPEEKDQLSESFDERRSSWESPWLKDLRLVRQWQDEQTYTLYNTWFANTDHDHDTRDACQQGSNLATALDMALEAALRRTTGVDSNTFPATLQALLEHLSKGCCVLHEDGTKPGDNTGGAFFATTRHLIHEWHMEQLQREIIRHGNCLSRTREVAKGRKKAQARNQERWSNKYPEGGRVALMKSHGLGSPLREEWWHRADTPSRMVLVPQLERGLEQQLEIQVSSALQHIPYRKARRQNKIRW</sequence>
<dbReference type="EMBL" id="JELW01000001">
    <property type="protein sequence ID" value="EXV06786.1"/>
    <property type="molecule type" value="Genomic_DNA"/>
</dbReference>
<evidence type="ECO:0000313" key="1">
    <source>
        <dbReference type="EMBL" id="EXV06786.1"/>
    </source>
</evidence>
<reference evidence="1 2" key="1">
    <citation type="submission" date="2014-02" db="EMBL/GenBank/DDBJ databases">
        <title>The genome sequence of the entomopathogenic fungus Metarhizium robertsii ARSEF 2575.</title>
        <authorList>
            <person name="Giuliano Garisto Donzelli B."/>
            <person name="Roe B.A."/>
            <person name="Macmil S.L."/>
            <person name="Krasnoff S.B."/>
            <person name="Gibson D.M."/>
        </authorList>
    </citation>
    <scope>NUCLEOTIDE SEQUENCE [LARGE SCALE GENOMIC DNA]</scope>
    <source>
        <strain evidence="1 2">ARSEF 2575</strain>
    </source>
</reference>